<organism evidence="1 2">
    <name type="scientific">Motilibacter deserti</name>
    <dbReference type="NCBI Taxonomy" id="2714956"/>
    <lineage>
        <taxon>Bacteria</taxon>
        <taxon>Bacillati</taxon>
        <taxon>Actinomycetota</taxon>
        <taxon>Actinomycetes</taxon>
        <taxon>Motilibacterales</taxon>
        <taxon>Motilibacteraceae</taxon>
        <taxon>Motilibacter</taxon>
    </lineage>
</organism>
<evidence type="ECO:0000313" key="1">
    <source>
        <dbReference type="EMBL" id="NHC14627.1"/>
    </source>
</evidence>
<gene>
    <name evidence="1" type="ORF">G9H71_12640</name>
</gene>
<protein>
    <submittedName>
        <fullName evidence="1">Uncharacterized protein</fullName>
    </submittedName>
</protein>
<accession>A0ABX0GYH9</accession>
<dbReference type="EMBL" id="JAANNP010000008">
    <property type="protein sequence ID" value="NHC14627.1"/>
    <property type="molecule type" value="Genomic_DNA"/>
</dbReference>
<reference evidence="1 2" key="1">
    <citation type="submission" date="2020-03" db="EMBL/GenBank/DDBJ databases">
        <title>Two novel Motilibacter sp.</title>
        <authorList>
            <person name="Liu S."/>
        </authorList>
    </citation>
    <scope>NUCLEOTIDE SEQUENCE [LARGE SCALE GENOMIC DNA]</scope>
    <source>
        <strain evidence="1 2">E257</strain>
    </source>
</reference>
<proteinExistence type="predicted"/>
<keyword evidence="2" id="KW-1185">Reference proteome</keyword>
<sequence>MTTVTLTAGDHIHDDEALLALATQFGRDVDTGGRTLALTWLDAHDRLMPLVVPIDDIPELPDEGFAPALATVMAAPTQGAPDCGVVAILVRGGSPRVTAGDRAWNRVLRGQDSIRVRGVFVAAGGTVRPLALDDAAWPAPSPTCLRPL</sequence>
<name>A0ABX0GYH9_9ACTN</name>
<dbReference type="RefSeq" id="WP_166282334.1">
    <property type="nucleotide sequence ID" value="NZ_JAANNP010000008.1"/>
</dbReference>
<evidence type="ECO:0000313" key="2">
    <source>
        <dbReference type="Proteomes" id="UP000800981"/>
    </source>
</evidence>
<dbReference type="Proteomes" id="UP000800981">
    <property type="component" value="Unassembled WGS sequence"/>
</dbReference>
<comment type="caution">
    <text evidence="1">The sequence shown here is derived from an EMBL/GenBank/DDBJ whole genome shotgun (WGS) entry which is preliminary data.</text>
</comment>